<dbReference type="GO" id="GO:0006313">
    <property type="term" value="P:DNA transposition"/>
    <property type="evidence" value="ECO:0007669"/>
    <property type="project" value="InterPro"/>
</dbReference>
<evidence type="ECO:0000313" key="3">
    <source>
        <dbReference type="Proteomes" id="UP000002985"/>
    </source>
</evidence>
<dbReference type="PANTHER" id="PTHR36966">
    <property type="entry name" value="REP-ASSOCIATED TYROSINE TRANSPOSASE"/>
    <property type="match status" value="1"/>
</dbReference>
<dbReference type="InterPro" id="IPR036515">
    <property type="entry name" value="Transposase_17_sf"/>
</dbReference>
<dbReference type="EMBL" id="BAFH01000003">
    <property type="protein sequence ID" value="GAB63263.1"/>
    <property type="molecule type" value="Genomic_DNA"/>
</dbReference>
<name>I3ING8_9BACT</name>
<feature type="domain" description="Transposase IS200-like" evidence="1">
    <location>
        <begin position="1"/>
        <end position="111"/>
    </location>
</feature>
<sequence length="147" mass="17655">MFEIAVESLHFLRHDGLFRLYAYVILENHLHMIAASEELSKNTGRFKSYTARRIIDSTLLEKNTWLLNQLQEEKKSFKRDRAHQLWQEGFHPQRIQSEAMMRQKIEYIHYNPVRRGYVDDPVSWIYSSARNFINNDSSILELDPIIW</sequence>
<dbReference type="eggNOG" id="COG1943">
    <property type="taxonomic scope" value="Bacteria"/>
</dbReference>
<dbReference type="GO" id="GO:0004803">
    <property type="term" value="F:transposase activity"/>
    <property type="evidence" value="ECO:0007669"/>
    <property type="project" value="InterPro"/>
</dbReference>
<dbReference type="Proteomes" id="UP000002985">
    <property type="component" value="Unassembled WGS sequence"/>
</dbReference>
<gene>
    <name evidence="2" type="ORF">KSU1_C1667</name>
</gene>
<dbReference type="NCBIfam" id="NF047646">
    <property type="entry name" value="REP_Tyr_transpos"/>
    <property type="match status" value="1"/>
</dbReference>
<dbReference type="SMART" id="SM01321">
    <property type="entry name" value="Y1_Tnp"/>
    <property type="match status" value="1"/>
</dbReference>
<dbReference type="PANTHER" id="PTHR36966:SF1">
    <property type="entry name" value="REP-ASSOCIATED TYROSINE TRANSPOSASE"/>
    <property type="match status" value="1"/>
</dbReference>
<reference evidence="2 3" key="1">
    <citation type="journal article" date="2012" name="FEBS Lett.">
        <title>Anammox organism KSU-1 expresses a NirK-type copper-containing nitrite reductase instead of a NirS-type with cytochrome cd1.</title>
        <authorList>
            <person name="Hira D."/>
            <person name="Toh H."/>
            <person name="Migita C.T."/>
            <person name="Okubo H."/>
            <person name="Nishiyama T."/>
            <person name="Hattori M."/>
            <person name="Furukawa K."/>
            <person name="Fujii T."/>
        </authorList>
    </citation>
    <scope>NUCLEOTIDE SEQUENCE [LARGE SCALE GENOMIC DNA]</scope>
</reference>
<dbReference type="Gene3D" id="3.30.70.1290">
    <property type="entry name" value="Transposase IS200-like"/>
    <property type="match status" value="1"/>
</dbReference>
<protein>
    <recommendedName>
        <fullName evidence="1">Transposase IS200-like domain-containing protein</fullName>
    </recommendedName>
</protein>
<dbReference type="AlphaFoldDB" id="I3ING8"/>
<evidence type="ECO:0000259" key="1">
    <source>
        <dbReference type="SMART" id="SM01321"/>
    </source>
</evidence>
<dbReference type="STRING" id="247490.KSU1_C1667"/>
<dbReference type="OrthoDB" id="9794403at2"/>
<keyword evidence="3" id="KW-1185">Reference proteome</keyword>
<dbReference type="InterPro" id="IPR052715">
    <property type="entry name" value="RAYT_transposase"/>
</dbReference>
<evidence type="ECO:0000313" key="2">
    <source>
        <dbReference type="EMBL" id="GAB63263.1"/>
    </source>
</evidence>
<comment type="caution">
    <text evidence="2">The sequence shown here is derived from an EMBL/GenBank/DDBJ whole genome shotgun (WGS) entry which is preliminary data.</text>
</comment>
<organism evidence="2 3">
    <name type="scientific">Candidatus Jettenia caeni</name>
    <dbReference type="NCBI Taxonomy" id="247490"/>
    <lineage>
        <taxon>Bacteria</taxon>
        <taxon>Pseudomonadati</taxon>
        <taxon>Planctomycetota</taxon>
        <taxon>Candidatus Brocadiia</taxon>
        <taxon>Candidatus Brocadiales</taxon>
        <taxon>Candidatus Brocadiaceae</taxon>
        <taxon>Candidatus Jettenia</taxon>
    </lineage>
</organism>
<dbReference type="InterPro" id="IPR002686">
    <property type="entry name" value="Transposase_17"/>
</dbReference>
<accession>I3ING8</accession>
<proteinExistence type="predicted"/>
<dbReference type="GO" id="GO:0043565">
    <property type="term" value="F:sequence-specific DNA binding"/>
    <property type="evidence" value="ECO:0007669"/>
    <property type="project" value="TreeGrafter"/>
</dbReference>
<dbReference type="SUPFAM" id="SSF143422">
    <property type="entry name" value="Transposase IS200-like"/>
    <property type="match status" value="1"/>
</dbReference>